<dbReference type="EMBL" id="MN738832">
    <property type="protein sequence ID" value="QHT38649.1"/>
    <property type="molecule type" value="Genomic_DNA"/>
</dbReference>
<evidence type="ECO:0000313" key="2">
    <source>
        <dbReference type="EMBL" id="QHT38649.1"/>
    </source>
</evidence>
<keyword evidence="1" id="KW-0812">Transmembrane</keyword>
<sequence>MSKSKPQLYDFLYLIIIIVITIILGVSFGNKLVVHENFMNISKVKEGLKKAKTVRDVKREGMKVVNRAIRANERFVGGVRDNMLEKFGLAL</sequence>
<evidence type="ECO:0000256" key="1">
    <source>
        <dbReference type="SAM" id="Phobius"/>
    </source>
</evidence>
<feature type="transmembrane region" description="Helical" evidence="1">
    <location>
        <begin position="12"/>
        <end position="33"/>
    </location>
</feature>
<organism evidence="2">
    <name type="scientific">viral metagenome</name>
    <dbReference type="NCBI Taxonomy" id="1070528"/>
    <lineage>
        <taxon>unclassified sequences</taxon>
        <taxon>metagenomes</taxon>
        <taxon>organismal metagenomes</taxon>
    </lineage>
</organism>
<keyword evidence="1" id="KW-0472">Membrane</keyword>
<name>A0A6C0FDK7_9ZZZZ</name>
<reference evidence="2" key="1">
    <citation type="journal article" date="2020" name="Nature">
        <title>Giant virus diversity and host interactions through global metagenomics.</title>
        <authorList>
            <person name="Schulz F."/>
            <person name="Roux S."/>
            <person name="Paez-Espino D."/>
            <person name="Jungbluth S."/>
            <person name="Walsh D.A."/>
            <person name="Denef V.J."/>
            <person name="McMahon K.D."/>
            <person name="Konstantinidis K.T."/>
            <person name="Eloe-Fadrosh E.A."/>
            <person name="Kyrpides N.C."/>
            <person name="Woyke T."/>
        </authorList>
    </citation>
    <scope>NUCLEOTIDE SEQUENCE</scope>
    <source>
        <strain evidence="2">GVMAG-S-ERX556106-38</strain>
    </source>
</reference>
<accession>A0A6C0FDK7</accession>
<proteinExistence type="predicted"/>
<protein>
    <submittedName>
        <fullName evidence="2">Uncharacterized protein</fullName>
    </submittedName>
</protein>
<keyword evidence="1" id="KW-1133">Transmembrane helix</keyword>
<dbReference type="AlphaFoldDB" id="A0A6C0FDK7"/>